<organism evidence="6">
    <name type="scientific">Salmonella newport</name>
    <dbReference type="NCBI Taxonomy" id="108619"/>
    <lineage>
        <taxon>Bacteria</taxon>
        <taxon>Pseudomonadati</taxon>
        <taxon>Pseudomonadota</taxon>
        <taxon>Gammaproteobacteria</taxon>
        <taxon>Enterobacterales</taxon>
        <taxon>Enterobacteriaceae</taxon>
        <taxon>Salmonella</taxon>
    </lineage>
</organism>
<dbReference type="InterPro" id="IPR002104">
    <property type="entry name" value="Integrase_catalytic"/>
</dbReference>
<dbReference type="CDD" id="cd00397">
    <property type="entry name" value="DNA_BRE_C"/>
    <property type="match status" value="1"/>
</dbReference>
<dbReference type="InterPro" id="IPR050090">
    <property type="entry name" value="Tyrosine_recombinase_XerCD"/>
</dbReference>
<sequence>MSNFYVKNFIFENGERYCLLFNRESDVPTYYENMYITVEVRNRSHSVKTMEAVIRTLMLLNDYLNLKNINIIERIIGLEFLTTYEIDELVYYLGLNHTTKKVVKITDGRRQPISVKTKYNRISWISRYFTWLSNYLLYDKKMEIKKQNLFIRTLDSKKPKLCYDDDYYTSESKSLDDHQKKQLFSAIKASSPQNPFSESVRIRNELIVIMLYMLGVRAGELLNIRLRDIDLENRTIKIIRRPDDLTDNRVKQPLVKTLNRNIYMSEWLESKIYFYIQSERQNNIKKHKHDFLFITQGSSLNRGLPLTMAAYEKLFERIKEIDSLPKNFSGHKLRHTWNYEFSKEVRNAAIENGNINEELIRSYVMGWVPNTNISKVYNQRFTKEICSEIQKAMQNKMYKIFEVIKDD</sequence>
<dbReference type="PANTHER" id="PTHR30349:SF41">
    <property type="entry name" value="INTEGRASE_RECOMBINASE PROTEIN MJ0367-RELATED"/>
    <property type="match status" value="1"/>
</dbReference>
<evidence type="ECO:0000259" key="5">
    <source>
        <dbReference type="PROSITE" id="PS51898"/>
    </source>
</evidence>
<dbReference type="PANTHER" id="PTHR30349">
    <property type="entry name" value="PHAGE INTEGRASE-RELATED"/>
    <property type="match status" value="1"/>
</dbReference>
<dbReference type="SUPFAM" id="SSF56349">
    <property type="entry name" value="DNA breaking-rejoining enzymes"/>
    <property type="match status" value="1"/>
</dbReference>
<name>A0A8E7JKI0_SALNE</name>
<dbReference type="InterPro" id="IPR011010">
    <property type="entry name" value="DNA_brk_join_enz"/>
</dbReference>
<keyword evidence="4" id="KW-0233">DNA recombination</keyword>
<evidence type="ECO:0000313" key="6">
    <source>
        <dbReference type="EMBL" id="QVX82474.1"/>
    </source>
</evidence>
<evidence type="ECO:0000256" key="3">
    <source>
        <dbReference type="ARBA" id="ARBA00023125"/>
    </source>
</evidence>
<proteinExistence type="inferred from homology"/>
<comment type="similarity">
    <text evidence="1">Belongs to the 'phage' integrase family.</text>
</comment>
<dbReference type="GO" id="GO:0015074">
    <property type="term" value="P:DNA integration"/>
    <property type="evidence" value="ECO:0007669"/>
    <property type="project" value="UniProtKB-KW"/>
</dbReference>
<dbReference type="GO" id="GO:0006310">
    <property type="term" value="P:DNA recombination"/>
    <property type="evidence" value="ECO:0007669"/>
    <property type="project" value="UniProtKB-KW"/>
</dbReference>
<dbReference type="Gene3D" id="1.10.443.10">
    <property type="entry name" value="Intergrase catalytic core"/>
    <property type="match status" value="1"/>
</dbReference>
<keyword evidence="2" id="KW-0229">DNA integration</keyword>
<evidence type="ECO:0000256" key="1">
    <source>
        <dbReference type="ARBA" id="ARBA00008857"/>
    </source>
</evidence>
<gene>
    <name evidence="6" type="ORF">AA317_04685</name>
</gene>
<dbReference type="Pfam" id="PF00589">
    <property type="entry name" value="Phage_integrase"/>
    <property type="match status" value="1"/>
</dbReference>
<feature type="domain" description="Tyr recombinase" evidence="5">
    <location>
        <begin position="170"/>
        <end position="390"/>
    </location>
</feature>
<dbReference type="InterPro" id="IPR013762">
    <property type="entry name" value="Integrase-like_cat_sf"/>
</dbReference>
<reference evidence="6" key="2">
    <citation type="submission" date="2021-05" db="EMBL/GenBank/DDBJ databases">
        <title>Whole genome PacBio Sequel sequence of Salmonella enterica subsp. enterica.</title>
        <authorList>
            <person name="Hoffmann M."/>
            <person name="Balkey M."/>
            <person name="Luo Y."/>
        </authorList>
    </citation>
    <scope>NUCLEOTIDE SEQUENCE</scope>
    <source>
        <strain evidence="6">CFSAN022622</strain>
    </source>
</reference>
<accession>A0A8E7JKI0</accession>
<dbReference type="AlphaFoldDB" id="A0A8E7JKI0"/>
<keyword evidence="3" id="KW-0238">DNA-binding</keyword>
<evidence type="ECO:0000256" key="2">
    <source>
        <dbReference type="ARBA" id="ARBA00022908"/>
    </source>
</evidence>
<dbReference type="GO" id="GO:0003677">
    <property type="term" value="F:DNA binding"/>
    <property type="evidence" value="ECO:0007669"/>
    <property type="project" value="UniProtKB-KW"/>
</dbReference>
<reference evidence="6" key="1">
    <citation type="submission" date="2018-07" db="EMBL/GenBank/DDBJ databases">
        <authorList>
            <consortium name="GenomeTrakr network: Whole genome sequencing for foodborne pathogen traceback"/>
        </authorList>
    </citation>
    <scope>NUCLEOTIDE SEQUENCE</scope>
    <source>
        <strain evidence="6">CFSAN022622</strain>
    </source>
</reference>
<dbReference type="PROSITE" id="PS51898">
    <property type="entry name" value="TYR_RECOMBINASE"/>
    <property type="match status" value="1"/>
</dbReference>
<protein>
    <submittedName>
        <fullName evidence="6">Site-specific integrase</fullName>
    </submittedName>
</protein>
<evidence type="ECO:0000256" key="4">
    <source>
        <dbReference type="ARBA" id="ARBA00023172"/>
    </source>
</evidence>
<dbReference type="EMBL" id="CP075033">
    <property type="protein sequence ID" value="QVX82474.1"/>
    <property type="molecule type" value="Genomic_DNA"/>
</dbReference>